<dbReference type="InterPro" id="IPR045958">
    <property type="entry name" value="DUF6378"/>
</dbReference>
<feature type="domain" description="DUF6378" evidence="1">
    <location>
        <begin position="6"/>
        <end position="83"/>
    </location>
</feature>
<accession>A0A6J7XR40</accession>
<protein>
    <recommendedName>
        <fullName evidence="1">DUF6378 domain-containing protein</fullName>
    </recommendedName>
</protein>
<evidence type="ECO:0000259" key="1">
    <source>
        <dbReference type="Pfam" id="PF19905"/>
    </source>
</evidence>
<evidence type="ECO:0000313" key="2">
    <source>
        <dbReference type="EMBL" id="CAB5238745.1"/>
    </source>
</evidence>
<sequence length="138" mass="15211">MDHRQILADAIDTLQDRGQDYGDVSELFERACSIYNLTTGESFTPWQANIFMTSLKMARIKSNRPKADNYIDGINYLAFAGQFANASTGRVAFSMPEAMPDPISALRGVVMRNEASDVIDEGMKSLVANLAPERKGEA</sequence>
<reference evidence="2" key="1">
    <citation type="submission" date="2020-05" db="EMBL/GenBank/DDBJ databases">
        <authorList>
            <person name="Chiriac C."/>
            <person name="Salcher M."/>
            <person name="Ghai R."/>
            <person name="Kavagutti S V."/>
        </authorList>
    </citation>
    <scope>NUCLEOTIDE SEQUENCE</scope>
</reference>
<dbReference type="EMBL" id="LR798464">
    <property type="protein sequence ID" value="CAB5238745.1"/>
    <property type="molecule type" value="Genomic_DNA"/>
</dbReference>
<gene>
    <name evidence="2" type="ORF">UFOVP375_27</name>
</gene>
<proteinExistence type="predicted"/>
<name>A0A6J7XR40_9CAUD</name>
<dbReference type="Pfam" id="PF19905">
    <property type="entry name" value="DUF6378"/>
    <property type="match status" value="1"/>
</dbReference>
<organism evidence="2">
    <name type="scientific">uncultured Caudovirales phage</name>
    <dbReference type="NCBI Taxonomy" id="2100421"/>
    <lineage>
        <taxon>Viruses</taxon>
        <taxon>Duplodnaviria</taxon>
        <taxon>Heunggongvirae</taxon>
        <taxon>Uroviricota</taxon>
        <taxon>Caudoviricetes</taxon>
        <taxon>Peduoviridae</taxon>
        <taxon>Maltschvirus</taxon>
        <taxon>Maltschvirus maltsch</taxon>
    </lineage>
</organism>